<dbReference type="RefSeq" id="WP_076955716.1">
    <property type="nucleotide sequence ID" value="NZ_MLCO01000013.1"/>
</dbReference>
<dbReference type="EMBL" id="MLCO01000013">
    <property type="protein sequence ID" value="ONG58737.1"/>
    <property type="molecule type" value="Genomic_DNA"/>
</dbReference>
<name>A0A1V2H7D9_9PROT</name>
<comment type="caution">
    <text evidence="1">The sequence shown here is derived from an EMBL/GenBank/DDBJ whole genome shotgun (WGS) entry which is preliminary data.</text>
</comment>
<protein>
    <submittedName>
        <fullName evidence="1">Uncharacterized protein</fullName>
    </submittedName>
</protein>
<dbReference type="Proteomes" id="UP000188879">
    <property type="component" value="Unassembled WGS sequence"/>
</dbReference>
<keyword evidence="2" id="KW-1185">Reference proteome</keyword>
<evidence type="ECO:0000313" key="1">
    <source>
        <dbReference type="EMBL" id="ONG58737.1"/>
    </source>
</evidence>
<dbReference type="InterPro" id="IPR045386">
    <property type="entry name" value="DUF6525"/>
</dbReference>
<sequence length="113" mass="13375">MHPALTNDVTERPQIWTRLSGDDWAAFEALPPTIRQRLQEHAYDAWAVNALTLWRRFRRKHASSDRALRSLLRYLDECEALERAAYAEAYRHRHGTLLPHLAARASVLRYRRR</sequence>
<dbReference type="OrthoDB" id="7267739at2"/>
<dbReference type="AlphaFoldDB" id="A0A1V2H7D9"/>
<evidence type="ECO:0000313" key="2">
    <source>
        <dbReference type="Proteomes" id="UP000188879"/>
    </source>
</evidence>
<organism evidence="1 2">
    <name type="scientific">Teichococcus deserti</name>
    <dbReference type="NCBI Taxonomy" id="1817963"/>
    <lineage>
        <taxon>Bacteria</taxon>
        <taxon>Pseudomonadati</taxon>
        <taxon>Pseudomonadota</taxon>
        <taxon>Alphaproteobacteria</taxon>
        <taxon>Acetobacterales</taxon>
        <taxon>Roseomonadaceae</taxon>
        <taxon>Roseomonas</taxon>
    </lineage>
</organism>
<reference evidence="1 2" key="1">
    <citation type="submission" date="2016-10" db="EMBL/GenBank/DDBJ databases">
        <title>Draft Genome sequence of Roseomonas sp. strain M3.</title>
        <authorList>
            <person name="Subhash Y."/>
            <person name="Lee S."/>
        </authorList>
    </citation>
    <scope>NUCLEOTIDE SEQUENCE [LARGE SCALE GENOMIC DNA]</scope>
    <source>
        <strain evidence="1 2">M3</strain>
    </source>
</reference>
<dbReference type="Pfam" id="PF20135">
    <property type="entry name" value="DUF6525"/>
    <property type="match status" value="1"/>
</dbReference>
<accession>A0A1V2H7D9</accession>
<gene>
    <name evidence="1" type="ORF">BKE38_02040</name>
</gene>
<proteinExistence type="predicted"/>